<proteinExistence type="predicted"/>
<dbReference type="InterPro" id="IPR011004">
    <property type="entry name" value="Trimer_LpxA-like_sf"/>
</dbReference>
<dbReference type="Pfam" id="PF00132">
    <property type="entry name" value="Hexapep"/>
    <property type="match status" value="1"/>
</dbReference>
<dbReference type="Gene3D" id="2.160.10.10">
    <property type="entry name" value="Hexapeptide repeat proteins"/>
    <property type="match status" value="1"/>
</dbReference>
<dbReference type="SUPFAM" id="SSF51161">
    <property type="entry name" value="Trimeric LpxA-like enzymes"/>
    <property type="match status" value="1"/>
</dbReference>
<dbReference type="CDD" id="cd04647">
    <property type="entry name" value="LbH_MAT_like"/>
    <property type="match status" value="1"/>
</dbReference>
<keyword evidence="2" id="KW-0677">Repeat</keyword>
<dbReference type="InterPro" id="IPR051159">
    <property type="entry name" value="Hexapeptide_acetyltransf"/>
</dbReference>
<evidence type="ECO:0000256" key="2">
    <source>
        <dbReference type="ARBA" id="ARBA00022737"/>
    </source>
</evidence>
<evidence type="ECO:0000313" key="4">
    <source>
        <dbReference type="EMBL" id="MBM2357213.1"/>
    </source>
</evidence>
<keyword evidence="3 4" id="KW-0012">Acyltransferase</keyword>
<dbReference type="GO" id="GO:0016746">
    <property type="term" value="F:acyltransferase activity"/>
    <property type="evidence" value="ECO:0007669"/>
    <property type="project" value="UniProtKB-KW"/>
</dbReference>
<gene>
    <name evidence="4" type="ORF">JQX14_21930</name>
</gene>
<dbReference type="Proteomes" id="UP000809337">
    <property type="component" value="Unassembled WGS sequence"/>
</dbReference>
<evidence type="ECO:0000256" key="3">
    <source>
        <dbReference type="ARBA" id="ARBA00023315"/>
    </source>
</evidence>
<evidence type="ECO:0000313" key="5">
    <source>
        <dbReference type="Proteomes" id="UP000809337"/>
    </source>
</evidence>
<organism evidence="4 5">
    <name type="scientific">Pseudosulfitobacter pseudonitzschiae</name>
    <dbReference type="NCBI Taxonomy" id="1402135"/>
    <lineage>
        <taxon>Bacteria</taxon>
        <taxon>Pseudomonadati</taxon>
        <taxon>Pseudomonadota</taxon>
        <taxon>Alphaproteobacteria</taxon>
        <taxon>Rhodobacterales</taxon>
        <taxon>Roseobacteraceae</taxon>
        <taxon>Pseudosulfitobacter</taxon>
    </lineage>
</organism>
<comment type="caution">
    <text evidence="4">The sequence shown here is derived from an EMBL/GenBank/DDBJ whole genome shotgun (WGS) entry which is preliminary data.</text>
</comment>
<dbReference type="InterPro" id="IPR001451">
    <property type="entry name" value="Hexapep"/>
</dbReference>
<name>A0A9Q2NPV5_9RHOB</name>
<evidence type="ECO:0000256" key="1">
    <source>
        <dbReference type="ARBA" id="ARBA00022679"/>
    </source>
</evidence>
<dbReference type="PANTHER" id="PTHR23416">
    <property type="entry name" value="SIALIC ACID SYNTHASE-RELATED"/>
    <property type="match status" value="1"/>
</dbReference>
<accession>A0A9Q2NPV5</accession>
<dbReference type="AlphaFoldDB" id="A0A9Q2NPV5"/>
<keyword evidence="1" id="KW-0808">Transferase</keyword>
<dbReference type="PANTHER" id="PTHR23416:SF78">
    <property type="entry name" value="LIPOPOLYSACCHARIDE BIOSYNTHESIS O-ACETYL TRANSFERASE WBBJ-RELATED"/>
    <property type="match status" value="1"/>
</dbReference>
<dbReference type="EMBL" id="JAFBWN010000030">
    <property type="protein sequence ID" value="MBM2357213.1"/>
    <property type="molecule type" value="Genomic_DNA"/>
</dbReference>
<protein>
    <submittedName>
        <fullName evidence="4">Acyltransferase</fullName>
    </submittedName>
</protein>
<dbReference type="PROSITE" id="PS00101">
    <property type="entry name" value="HEXAPEP_TRANSFERASES"/>
    <property type="match status" value="1"/>
</dbReference>
<reference evidence="4" key="1">
    <citation type="submission" date="2021-01" db="EMBL/GenBank/DDBJ databases">
        <title>Diatom-associated Roseobacters Show Island Model of Population Structure.</title>
        <authorList>
            <person name="Qu L."/>
            <person name="Feng X."/>
            <person name="Chen Y."/>
            <person name="Li L."/>
            <person name="Wang X."/>
            <person name="Hu Z."/>
            <person name="Wang H."/>
            <person name="Luo H."/>
        </authorList>
    </citation>
    <scope>NUCLEOTIDE SEQUENCE</scope>
    <source>
        <strain evidence="4">SM26-45</strain>
    </source>
</reference>
<sequence>MNGILHGVIIQGTGDFSMGRNSYLGEYSVIGCNERIEIGRDVMIAQSVSIRDTDHVFSRTDKPMNQQGIITAPIIVEDNVWIGHGATVLKGVRIGTGSVIAAGAVVVRDVEPFSIVGGVPAKKISSRLEYVADKPEPEEMTE</sequence>
<dbReference type="InterPro" id="IPR018357">
    <property type="entry name" value="Hexapep_transf_CS"/>
</dbReference>